<dbReference type="Proteomes" id="UP000027222">
    <property type="component" value="Unassembled WGS sequence"/>
</dbReference>
<gene>
    <name evidence="2" type="ORF">GALMADRAFT_1320944</name>
</gene>
<dbReference type="HOGENOM" id="CLU_500616_0_0_1"/>
<name>A0A067S3B8_GALM3</name>
<protein>
    <submittedName>
        <fullName evidence="2">Uncharacterized protein</fullName>
    </submittedName>
</protein>
<reference evidence="3" key="1">
    <citation type="journal article" date="2014" name="Proc. Natl. Acad. Sci. U.S.A.">
        <title>Extensive sampling of basidiomycete genomes demonstrates inadequacy of the white-rot/brown-rot paradigm for wood decay fungi.</title>
        <authorList>
            <person name="Riley R."/>
            <person name="Salamov A.A."/>
            <person name="Brown D.W."/>
            <person name="Nagy L.G."/>
            <person name="Floudas D."/>
            <person name="Held B.W."/>
            <person name="Levasseur A."/>
            <person name="Lombard V."/>
            <person name="Morin E."/>
            <person name="Otillar R."/>
            <person name="Lindquist E.A."/>
            <person name="Sun H."/>
            <person name="LaButti K.M."/>
            <person name="Schmutz J."/>
            <person name="Jabbour D."/>
            <person name="Luo H."/>
            <person name="Baker S.E."/>
            <person name="Pisabarro A.G."/>
            <person name="Walton J.D."/>
            <person name="Blanchette R.A."/>
            <person name="Henrissat B."/>
            <person name="Martin F."/>
            <person name="Cullen D."/>
            <person name="Hibbett D.S."/>
            <person name="Grigoriev I.V."/>
        </authorList>
    </citation>
    <scope>NUCLEOTIDE SEQUENCE [LARGE SCALE GENOMIC DNA]</scope>
    <source>
        <strain evidence="3">CBS 339.88</strain>
    </source>
</reference>
<evidence type="ECO:0000256" key="1">
    <source>
        <dbReference type="SAM" id="MobiDB-lite"/>
    </source>
</evidence>
<accession>A0A067S3B8</accession>
<evidence type="ECO:0000313" key="3">
    <source>
        <dbReference type="Proteomes" id="UP000027222"/>
    </source>
</evidence>
<dbReference type="AlphaFoldDB" id="A0A067S3B8"/>
<sequence>MGYKSSLINSLKKPELVVLIQRQPEVQWPFKLGRFAPPVVPNVDVLRRVLRGNYGYHPEEEDNPAQLNLDTFSSEEIGTDDLAPHVPLTDGQQLPATLNLIVPTTSNNTLVDSSSLVDGDQTGAMDDIETVDLGYVDASLSPLTSLSSRSSPEYCALSGNNSANNALLVDGDQAGAIDDTENASGVSVHGNYGDASLTSLSSRSSPEHRAFSGSPQLSMYGTDLENHSSTNNSSLVDGDQAGAIDDTENASGVSVHGYNYGDASLTSLSSRSSPEHRAFSSSPPLSMLVAESEHSVFRTPSPIPGCSDALPEEVFMSEAELLAFDLALLDGFVSRSPLWSQKIKAFSNSKGRTGKKIRASAGVQISLWAIAIDFENMVKAKTDWEGRTGAISVAPIQTYLKRGPSWWSRARPAVVMARELGESSPTPNAEVCKFLKRTATVEQIQIFTKRFIKKKESSFVVRSVPLD</sequence>
<evidence type="ECO:0000313" key="2">
    <source>
        <dbReference type="EMBL" id="KDR65335.1"/>
    </source>
</evidence>
<organism evidence="2 3">
    <name type="scientific">Galerina marginata (strain CBS 339.88)</name>
    <dbReference type="NCBI Taxonomy" id="685588"/>
    <lineage>
        <taxon>Eukaryota</taxon>
        <taxon>Fungi</taxon>
        <taxon>Dikarya</taxon>
        <taxon>Basidiomycota</taxon>
        <taxon>Agaricomycotina</taxon>
        <taxon>Agaricomycetes</taxon>
        <taxon>Agaricomycetidae</taxon>
        <taxon>Agaricales</taxon>
        <taxon>Agaricineae</taxon>
        <taxon>Strophariaceae</taxon>
        <taxon>Galerina</taxon>
    </lineage>
</organism>
<feature type="region of interest" description="Disordered" evidence="1">
    <location>
        <begin position="197"/>
        <end position="247"/>
    </location>
</feature>
<proteinExistence type="predicted"/>
<dbReference type="OrthoDB" id="3125846at2759"/>
<keyword evidence="3" id="KW-1185">Reference proteome</keyword>
<dbReference type="EMBL" id="KL142456">
    <property type="protein sequence ID" value="KDR65335.1"/>
    <property type="molecule type" value="Genomic_DNA"/>
</dbReference>